<proteinExistence type="predicted"/>
<dbReference type="EMBL" id="CP006577">
    <property type="protein sequence ID" value="AIG98658.1"/>
    <property type="molecule type" value="Genomic_DNA"/>
</dbReference>
<name>A0A075WMA9_ARCFL</name>
<organism evidence="1 2">
    <name type="scientific">Archaeoglobus fulgidus DSM 8774</name>
    <dbReference type="NCBI Taxonomy" id="1344584"/>
    <lineage>
        <taxon>Archaea</taxon>
        <taxon>Methanobacteriati</taxon>
        <taxon>Methanobacteriota</taxon>
        <taxon>Archaeoglobi</taxon>
        <taxon>Archaeoglobales</taxon>
        <taxon>Archaeoglobaceae</taxon>
        <taxon>Archaeoglobus</taxon>
    </lineage>
</organism>
<dbReference type="Proteomes" id="UP000028501">
    <property type="component" value="Chromosome"/>
</dbReference>
<sequence>MRKILLFATVIGFLIMVSGTLSYFYDVESQRSTFKSGHWASEIYPTVNFVKKESPVKIEFYGKPNEDYSYDVIFRIVDAPGIPKLSWDGDDFVQFSLRKNVNDWEVGMHLSPHTNGTYVGELTISYPSYPYKVVEIPVTITLEE</sequence>
<evidence type="ECO:0000313" key="2">
    <source>
        <dbReference type="Proteomes" id="UP000028501"/>
    </source>
</evidence>
<protein>
    <submittedName>
        <fullName evidence="1">Uncharacterized protein</fullName>
    </submittedName>
</protein>
<dbReference type="AlphaFoldDB" id="A0A075WMA9"/>
<dbReference type="GeneID" id="24795399"/>
<dbReference type="KEGG" id="afg:AFULGI_00019050"/>
<gene>
    <name evidence="1" type="ORF">AFULGI_00019050</name>
</gene>
<evidence type="ECO:0000313" key="1">
    <source>
        <dbReference type="EMBL" id="AIG98658.1"/>
    </source>
</evidence>
<reference evidence="1 2" key="1">
    <citation type="submission" date="2013-07" db="EMBL/GenBank/DDBJ databases">
        <title>Genome of Archaeoglobus fulgidus.</title>
        <authorList>
            <person name="Fiebig A."/>
            <person name="Birkeland N.-K."/>
        </authorList>
    </citation>
    <scope>NUCLEOTIDE SEQUENCE [LARGE SCALE GENOMIC DNA]</scope>
    <source>
        <strain evidence="1 2">DSM 8774</strain>
    </source>
</reference>
<dbReference type="HOGENOM" id="CLU_1792014_0_0_2"/>
<dbReference type="RefSeq" id="WP_048096029.1">
    <property type="nucleotide sequence ID" value="NZ_CP006577.1"/>
</dbReference>
<accession>A0A075WMA9</accession>